<evidence type="ECO:0000256" key="2">
    <source>
        <dbReference type="ARBA" id="ARBA00023026"/>
    </source>
</evidence>
<gene>
    <name evidence="5" type="ORF">BJ508DRAFT_358178</name>
</gene>
<dbReference type="AlphaFoldDB" id="A0A3N4IY43"/>
<dbReference type="CDD" id="cd00118">
    <property type="entry name" value="LysM"/>
    <property type="match status" value="1"/>
</dbReference>
<dbReference type="Proteomes" id="UP000275078">
    <property type="component" value="Unassembled WGS sequence"/>
</dbReference>
<dbReference type="OrthoDB" id="5985073at2759"/>
<dbReference type="PANTHER" id="PTHR34997:SF1">
    <property type="entry name" value="PEPTIDOGLYCAN-BINDING LYSIN DOMAIN"/>
    <property type="match status" value="1"/>
</dbReference>
<dbReference type="EMBL" id="ML119649">
    <property type="protein sequence ID" value="RPA86584.1"/>
    <property type="molecule type" value="Genomic_DNA"/>
</dbReference>
<keyword evidence="1" id="KW-0147">Chitin-binding</keyword>
<dbReference type="InterPro" id="IPR052210">
    <property type="entry name" value="LysM1-like"/>
</dbReference>
<evidence type="ECO:0000313" key="6">
    <source>
        <dbReference type="Proteomes" id="UP000275078"/>
    </source>
</evidence>
<evidence type="ECO:0000313" key="5">
    <source>
        <dbReference type="EMBL" id="RPA86584.1"/>
    </source>
</evidence>
<keyword evidence="2" id="KW-0843">Virulence</keyword>
<dbReference type="InterPro" id="IPR018392">
    <property type="entry name" value="LysM"/>
</dbReference>
<keyword evidence="6" id="KW-1185">Reference proteome</keyword>
<dbReference type="GO" id="GO:0008061">
    <property type="term" value="F:chitin binding"/>
    <property type="evidence" value="ECO:0007669"/>
    <property type="project" value="UniProtKB-KW"/>
</dbReference>
<name>A0A3N4IY43_ASCIM</name>
<feature type="compositionally biased region" description="Basic and acidic residues" evidence="3">
    <location>
        <begin position="113"/>
        <end position="125"/>
    </location>
</feature>
<feature type="region of interest" description="Disordered" evidence="3">
    <location>
        <begin position="113"/>
        <end position="163"/>
    </location>
</feature>
<dbReference type="Gene3D" id="3.10.350.10">
    <property type="entry name" value="LysM domain"/>
    <property type="match status" value="1"/>
</dbReference>
<dbReference type="InterPro" id="IPR036779">
    <property type="entry name" value="LysM_dom_sf"/>
</dbReference>
<proteinExistence type="predicted"/>
<organism evidence="5 6">
    <name type="scientific">Ascobolus immersus RN42</name>
    <dbReference type="NCBI Taxonomy" id="1160509"/>
    <lineage>
        <taxon>Eukaryota</taxon>
        <taxon>Fungi</taxon>
        <taxon>Dikarya</taxon>
        <taxon>Ascomycota</taxon>
        <taxon>Pezizomycotina</taxon>
        <taxon>Pezizomycetes</taxon>
        <taxon>Pezizales</taxon>
        <taxon>Ascobolaceae</taxon>
        <taxon>Ascobolus</taxon>
    </lineage>
</organism>
<accession>A0A3N4IY43</accession>
<feature type="domain" description="LysM" evidence="4">
    <location>
        <begin position="179"/>
        <end position="235"/>
    </location>
</feature>
<evidence type="ECO:0000256" key="1">
    <source>
        <dbReference type="ARBA" id="ARBA00022669"/>
    </source>
</evidence>
<evidence type="ECO:0000256" key="3">
    <source>
        <dbReference type="SAM" id="MobiDB-lite"/>
    </source>
</evidence>
<reference evidence="5 6" key="1">
    <citation type="journal article" date="2018" name="Nat. Ecol. Evol.">
        <title>Pezizomycetes genomes reveal the molecular basis of ectomycorrhizal truffle lifestyle.</title>
        <authorList>
            <person name="Murat C."/>
            <person name="Payen T."/>
            <person name="Noel B."/>
            <person name="Kuo A."/>
            <person name="Morin E."/>
            <person name="Chen J."/>
            <person name="Kohler A."/>
            <person name="Krizsan K."/>
            <person name="Balestrini R."/>
            <person name="Da Silva C."/>
            <person name="Montanini B."/>
            <person name="Hainaut M."/>
            <person name="Levati E."/>
            <person name="Barry K.W."/>
            <person name="Belfiori B."/>
            <person name="Cichocki N."/>
            <person name="Clum A."/>
            <person name="Dockter R.B."/>
            <person name="Fauchery L."/>
            <person name="Guy J."/>
            <person name="Iotti M."/>
            <person name="Le Tacon F."/>
            <person name="Lindquist E.A."/>
            <person name="Lipzen A."/>
            <person name="Malagnac F."/>
            <person name="Mello A."/>
            <person name="Molinier V."/>
            <person name="Miyauchi S."/>
            <person name="Poulain J."/>
            <person name="Riccioni C."/>
            <person name="Rubini A."/>
            <person name="Sitrit Y."/>
            <person name="Splivallo R."/>
            <person name="Traeger S."/>
            <person name="Wang M."/>
            <person name="Zifcakova L."/>
            <person name="Wipf D."/>
            <person name="Zambonelli A."/>
            <person name="Paolocci F."/>
            <person name="Nowrousian M."/>
            <person name="Ottonello S."/>
            <person name="Baldrian P."/>
            <person name="Spatafora J.W."/>
            <person name="Henrissat B."/>
            <person name="Nagy L.G."/>
            <person name="Aury J.M."/>
            <person name="Wincker P."/>
            <person name="Grigoriev I.V."/>
            <person name="Bonfante P."/>
            <person name="Martin F.M."/>
        </authorList>
    </citation>
    <scope>NUCLEOTIDE SEQUENCE [LARGE SCALE GENOMIC DNA]</scope>
    <source>
        <strain evidence="5 6">RN42</strain>
    </source>
</reference>
<dbReference type="PANTHER" id="PTHR34997">
    <property type="entry name" value="AM15"/>
    <property type="match status" value="1"/>
</dbReference>
<dbReference type="SUPFAM" id="SSF54106">
    <property type="entry name" value="LysM domain"/>
    <property type="match status" value="1"/>
</dbReference>
<protein>
    <recommendedName>
        <fullName evidence="4">LysM domain-containing protein</fullName>
    </recommendedName>
</protein>
<sequence length="250" mass="27502">MSLFRPMAGVFNPLCIEGDEYLPDARYLAWPTSDLGPERGPELKVCRTIMHCDPTADPKDLSNMVKEDDCPLNDRDWINKVLEAGKEWKPPITGDEAVLALLWHAVEGLRAEEEAKKAAGKEGEKGVNTTTPPTAPIEDGPDTAATTEGDTKDPNAQKLGESVGAPAPVQEGVAGRCIKWHVAKEKDSCYSIAEEAGIDIGSLYRWNKVLWTPWDSNNPDTGECIDLWIGYAYCVKAYTDHIKDSPNFIE</sequence>
<evidence type="ECO:0000259" key="4">
    <source>
        <dbReference type="PROSITE" id="PS51782"/>
    </source>
</evidence>
<dbReference type="PROSITE" id="PS51782">
    <property type="entry name" value="LYSM"/>
    <property type="match status" value="1"/>
</dbReference>